<dbReference type="AlphaFoldDB" id="A0A832HZM2"/>
<gene>
    <name evidence="1" type="ORF">ENR23_03150</name>
</gene>
<reference evidence="1" key="1">
    <citation type="journal article" date="2020" name="mSystems">
        <title>Genome- and Community-Level Interaction Insights into Carbon Utilization and Element Cycling Functions of Hydrothermarchaeota in Hydrothermal Sediment.</title>
        <authorList>
            <person name="Zhou Z."/>
            <person name="Liu Y."/>
            <person name="Xu W."/>
            <person name="Pan J."/>
            <person name="Luo Z.H."/>
            <person name="Li M."/>
        </authorList>
    </citation>
    <scope>NUCLEOTIDE SEQUENCE [LARGE SCALE GENOMIC DNA]</scope>
    <source>
        <strain evidence="1">SpSt-381</strain>
    </source>
</reference>
<proteinExistence type="predicted"/>
<evidence type="ECO:0008006" key="2">
    <source>
        <dbReference type="Google" id="ProtNLM"/>
    </source>
</evidence>
<accession>A0A832HZM2</accession>
<protein>
    <recommendedName>
        <fullName evidence="2">DUF35 domain-containing protein</fullName>
    </recommendedName>
</protein>
<comment type="caution">
    <text evidence="1">The sequence shown here is derived from an EMBL/GenBank/DDBJ whole genome shotgun (WGS) entry which is preliminary data.</text>
</comment>
<name>A0A832HZM2_UNCEI</name>
<organism evidence="1">
    <name type="scientific">Eiseniibacteriota bacterium</name>
    <dbReference type="NCBI Taxonomy" id="2212470"/>
    <lineage>
        <taxon>Bacteria</taxon>
        <taxon>Candidatus Eiseniibacteriota</taxon>
    </lineage>
</organism>
<evidence type="ECO:0000313" key="1">
    <source>
        <dbReference type="EMBL" id="HGZ42419.1"/>
    </source>
</evidence>
<dbReference type="EMBL" id="DSQF01000004">
    <property type="protein sequence ID" value="HGZ42419.1"/>
    <property type="molecule type" value="Genomic_DNA"/>
</dbReference>
<sequence>MSFLLPQSRAGTVLRVRPVDLHGDRYVDLVVKLDDVPGAPATGRLAALECPAGLTEGERVVVRFTMGVMVGIARAT</sequence>